<proteinExistence type="inferred from homology"/>
<dbReference type="FunCoup" id="A0A3G9JSF3">
    <property type="interactions" value="118"/>
</dbReference>
<comment type="cofactor">
    <cofactor evidence="4">
        <name>Mg(2+)</name>
        <dbReference type="ChEBI" id="CHEBI:18420"/>
    </cofactor>
</comment>
<name>A0A3G9JSF3_9FIRM</name>
<comment type="subcellular location">
    <subcellularLocation>
        <location evidence="4">Cytoplasm</location>
    </subcellularLocation>
</comment>
<dbReference type="SUPFAM" id="SSF69065">
    <property type="entry name" value="RNase III domain-like"/>
    <property type="match status" value="1"/>
</dbReference>
<dbReference type="PANTHER" id="PTHR34276">
    <property type="entry name" value="MINI-RIBONUCLEASE 3"/>
    <property type="match status" value="1"/>
</dbReference>
<dbReference type="EMBL" id="AP019309">
    <property type="protein sequence ID" value="BBH25764.1"/>
    <property type="molecule type" value="Genomic_DNA"/>
</dbReference>
<dbReference type="InterPro" id="IPR000999">
    <property type="entry name" value="RNase_III_dom"/>
</dbReference>
<gene>
    <name evidence="4 6" type="primary">mrnC</name>
    <name evidence="6" type="ORF">SG0102_06980</name>
</gene>
<keyword evidence="4" id="KW-0698">rRNA processing</keyword>
<keyword evidence="4" id="KW-0460">Magnesium</keyword>
<keyword evidence="4" id="KW-0963">Cytoplasm</keyword>
<keyword evidence="1 4" id="KW-0540">Nuclease</keyword>
<dbReference type="GO" id="GO:0004525">
    <property type="term" value="F:ribonuclease III activity"/>
    <property type="evidence" value="ECO:0007669"/>
    <property type="project" value="InterPro"/>
</dbReference>
<dbReference type="HAMAP" id="MF_01468">
    <property type="entry name" value="RNase_Mini_III"/>
    <property type="match status" value="1"/>
</dbReference>
<dbReference type="Gene3D" id="1.10.1520.10">
    <property type="entry name" value="Ribonuclease III domain"/>
    <property type="match status" value="1"/>
</dbReference>
<keyword evidence="4" id="KW-0699">rRNA-binding</keyword>
<comment type="subunit">
    <text evidence="4">Homodimer.</text>
</comment>
<evidence type="ECO:0000313" key="6">
    <source>
        <dbReference type="EMBL" id="BBH25764.1"/>
    </source>
</evidence>
<dbReference type="EC" id="3.1.26.-" evidence="4"/>
<feature type="active site" evidence="4">
    <location>
        <position position="16"/>
    </location>
</feature>
<keyword evidence="7" id="KW-1185">Reference proteome</keyword>
<dbReference type="OrthoDB" id="46571at2"/>
<feature type="domain" description="RNase III" evidence="5">
    <location>
        <begin position="10"/>
        <end position="107"/>
    </location>
</feature>
<evidence type="ECO:0000256" key="4">
    <source>
        <dbReference type="HAMAP-Rule" id="MF_01468"/>
    </source>
</evidence>
<dbReference type="KEGG" id="ebm:SG0102_06980"/>
<keyword evidence="4" id="KW-0694">RNA-binding</keyword>
<dbReference type="InterPro" id="IPR036389">
    <property type="entry name" value="RNase_III_sf"/>
</dbReference>
<reference evidence="6 7" key="1">
    <citation type="submission" date="2018-11" db="EMBL/GenBank/DDBJ databases">
        <title>Novel Erysipelotrichaceae bacterium isolated from small intestine of a swine.</title>
        <authorList>
            <person name="Kim J.S."/>
            <person name="Choe H."/>
            <person name="Lee Y.R."/>
            <person name="Kim K.M."/>
            <person name="Park D.S."/>
        </authorList>
    </citation>
    <scope>NUCLEOTIDE SEQUENCE [LARGE SCALE GENOMIC DNA]</scope>
    <source>
        <strain evidence="6 7">SG0102</strain>
    </source>
</reference>
<keyword evidence="2 4" id="KW-0255">Endonuclease</keyword>
<comment type="function">
    <text evidence="4">Involved in correct processing of both the 5' and 3' ends of 23S rRNA precursor. Processes 30S rRNA precursor transcript even in absence of ribonuclease 3 (Rnc); Rnc processes 30S rRNA into smaller rRNA precursors.</text>
</comment>
<evidence type="ECO:0000256" key="3">
    <source>
        <dbReference type="ARBA" id="ARBA00022801"/>
    </source>
</evidence>
<evidence type="ECO:0000313" key="7">
    <source>
        <dbReference type="Proteomes" id="UP000268059"/>
    </source>
</evidence>
<dbReference type="InterPro" id="IPR008226">
    <property type="entry name" value="Mini3_fam"/>
</dbReference>
<evidence type="ECO:0000256" key="1">
    <source>
        <dbReference type="ARBA" id="ARBA00022722"/>
    </source>
</evidence>
<sequence length="134" mass="15354">MRPELLNALTLAYLGDALFEVYIREYLILEKGITKPNDLQKASVSYVSAVAQAYFMKVARESGFLTPEELAIYKRGRNTKAHNKSHSRTLTHNQSSGFEALIGHLYLIGNQQRIDEIVTYYKQVIESKEEQEKI</sequence>
<protein>
    <recommendedName>
        <fullName evidence="4">Mini-ribonuclease 3</fullName>
        <shortName evidence="4">Mini-3</shortName>
        <shortName evidence="4">Mini-RNase 3</shortName>
        <ecNumber evidence="4">3.1.26.-</ecNumber>
    </recommendedName>
    <alternativeName>
        <fullName evidence="4">Mini-RNase III</fullName>
        <shortName evidence="4">Mini-III</shortName>
    </alternativeName>
</protein>
<organism evidence="6 7">
    <name type="scientific">Intestinibaculum porci</name>
    <dbReference type="NCBI Taxonomy" id="2487118"/>
    <lineage>
        <taxon>Bacteria</taxon>
        <taxon>Bacillati</taxon>
        <taxon>Bacillota</taxon>
        <taxon>Erysipelotrichia</taxon>
        <taxon>Erysipelotrichales</taxon>
        <taxon>Erysipelotrichaceae</taxon>
        <taxon>Intestinibaculum</taxon>
    </lineage>
</organism>
<keyword evidence="4" id="KW-0690">Ribosome biogenesis</keyword>
<dbReference type="PANTHER" id="PTHR34276:SF1">
    <property type="entry name" value="MINI-RIBONUCLEASE 3"/>
    <property type="match status" value="1"/>
</dbReference>
<comment type="similarity">
    <text evidence="4">Belongs to the MrnC RNase family.</text>
</comment>
<dbReference type="InParanoid" id="A0A3G9JSF3"/>
<dbReference type="RefSeq" id="WP_125118687.1">
    <property type="nucleotide sequence ID" value="NZ_AP019309.1"/>
</dbReference>
<keyword evidence="3 4" id="KW-0378">Hydrolase</keyword>
<dbReference type="PIRSF" id="PIRSF005520">
    <property type="entry name" value="UCP005520"/>
    <property type="match status" value="1"/>
</dbReference>
<dbReference type="GO" id="GO:0006364">
    <property type="term" value="P:rRNA processing"/>
    <property type="evidence" value="ECO:0007669"/>
    <property type="project" value="UniProtKB-UniRule"/>
</dbReference>
<evidence type="ECO:0000259" key="5">
    <source>
        <dbReference type="Pfam" id="PF00636"/>
    </source>
</evidence>
<dbReference type="Proteomes" id="UP000268059">
    <property type="component" value="Chromosome"/>
</dbReference>
<dbReference type="AlphaFoldDB" id="A0A3G9JSF3"/>
<dbReference type="Pfam" id="PF00636">
    <property type="entry name" value="Ribonuclease_3"/>
    <property type="match status" value="1"/>
</dbReference>
<evidence type="ECO:0000256" key="2">
    <source>
        <dbReference type="ARBA" id="ARBA00022759"/>
    </source>
</evidence>
<dbReference type="GO" id="GO:0019843">
    <property type="term" value="F:rRNA binding"/>
    <property type="evidence" value="ECO:0007669"/>
    <property type="project" value="UniProtKB-UniRule"/>
</dbReference>
<accession>A0A3G9JSF3</accession>
<dbReference type="GO" id="GO:0005737">
    <property type="term" value="C:cytoplasm"/>
    <property type="evidence" value="ECO:0007669"/>
    <property type="project" value="UniProtKB-SubCell"/>
</dbReference>